<proteinExistence type="inferred from homology"/>
<dbReference type="InterPro" id="IPR038654">
    <property type="entry name" value="PINIT_sf"/>
</dbReference>
<dbReference type="AlphaFoldDB" id="A0A814SAL3"/>
<dbReference type="PANTHER" id="PTHR10782:SF94">
    <property type="entry name" value="SUPPRESSOR OF VARIEGATION 2-10, ISOFORM I"/>
    <property type="match status" value="1"/>
</dbReference>
<comment type="caution">
    <text evidence="12">The sequence shown here is derived from an EMBL/GenBank/DDBJ whole genome shotgun (WGS) entry which is preliminary data.</text>
</comment>
<evidence type="ECO:0000259" key="11">
    <source>
        <dbReference type="PROSITE" id="PS51466"/>
    </source>
</evidence>
<feature type="compositionally biased region" description="Low complexity" evidence="9">
    <location>
        <begin position="76"/>
        <end position="86"/>
    </location>
</feature>
<feature type="compositionally biased region" description="Basic residues" evidence="9">
    <location>
        <begin position="541"/>
        <end position="550"/>
    </location>
</feature>
<dbReference type="OrthoDB" id="10263264at2759"/>
<dbReference type="Pfam" id="PF14324">
    <property type="entry name" value="PINIT"/>
    <property type="match status" value="1"/>
</dbReference>
<feature type="region of interest" description="Disordered" evidence="9">
    <location>
        <begin position="391"/>
        <end position="481"/>
    </location>
</feature>
<evidence type="ECO:0000313" key="12">
    <source>
        <dbReference type="EMBL" id="CAF1145630.1"/>
    </source>
</evidence>
<keyword evidence="6" id="KW-0833">Ubl conjugation pathway</keyword>
<feature type="domain" description="PINIT" evidence="11">
    <location>
        <begin position="95"/>
        <end position="251"/>
    </location>
</feature>
<dbReference type="SUPFAM" id="SSF68906">
    <property type="entry name" value="SAP domain"/>
    <property type="match status" value="1"/>
</dbReference>
<keyword evidence="4" id="KW-0479">Metal-binding</keyword>
<dbReference type="Gene3D" id="1.10.720.30">
    <property type="entry name" value="SAP domain"/>
    <property type="match status" value="1"/>
</dbReference>
<dbReference type="GO" id="GO:0008270">
    <property type="term" value="F:zinc ion binding"/>
    <property type="evidence" value="ECO:0007669"/>
    <property type="project" value="UniProtKB-KW"/>
</dbReference>
<evidence type="ECO:0000313" key="14">
    <source>
        <dbReference type="EMBL" id="CAF4223302.1"/>
    </source>
</evidence>
<dbReference type="Gene3D" id="3.30.40.10">
    <property type="entry name" value="Zinc/RING finger domain, C3HC4 (zinc finger)"/>
    <property type="match status" value="1"/>
</dbReference>
<dbReference type="SUPFAM" id="SSF57850">
    <property type="entry name" value="RING/U-box"/>
    <property type="match status" value="1"/>
</dbReference>
<accession>A0A814SAL3</accession>
<dbReference type="Proteomes" id="UP000681967">
    <property type="component" value="Unassembled WGS sequence"/>
</dbReference>
<dbReference type="EMBL" id="CAJOBH010021319">
    <property type="protein sequence ID" value="CAF4223302.1"/>
    <property type="molecule type" value="Genomic_DNA"/>
</dbReference>
<evidence type="ECO:0000313" key="15">
    <source>
        <dbReference type="Proteomes" id="UP000663855"/>
    </source>
</evidence>
<keyword evidence="3" id="KW-0808">Transferase</keyword>
<dbReference type="GO" id="GO:0003712">
    <property type="term" value="F:transcription coregulator activity"/>
    <property type="evidence" value="ECO:0007669"/>
    <property type="project" value="TreeGrafter"/>
</dbReference>
<dbReference type="Proteomes" id="UP000663834">
    <property type="component" value="Unassembled WGS sequence"/>
</dbReference>
<dbReference type="CDD" id="cd16650">
    <property type="entry name" value="SP-RING_PIAS-like"/>
    <property type="match status" value="1"/>
</dbReference>
<feature type="region of interest" description="Disordered" evidence="9">
    <location>
        <begin position="66"/>
        <end position="97"/>
    </location>
</feature>
<comment type="pathway">
    <text evidence="1">Protein modification; protein sumoylation.</text>
</comment>
<evidence type="ECO:0000256" key="4">
    <source>
        <dbReference type="ARBA" id="ARBA00022723"/>
    </source>
</evidence>
<organism evidence="12 15">
    <name type="scientific">Rotaria magnacalcarata</name>
    <dbReference type="NCBI Taxonomy" id="392030"/>
    <lineage>
        <taxon>Eukaryota</taxon>
        <taxon>Metazoa</taxon>
        <taxon>Spiralia</taxon>
        <taxon>Gnathifera</taxon>
        <taxon>Rotifera</taxon>
        <taxon>Eurotatoria</taxon>
        <taxon>Bdelloidea</taxon>
        <taxon>Philodinida</taxon>
        <taxon>Philodinidae</taxon>
        <taxon>Rotaria</taxon>
    </lineage>
</organism>
<evidence type="ECO:0000256" key="9">
    <source>
        <dbReference type="SAM" id="MobiDB-lite"/>
    </source>
</evidence>
<keyword evidence="5 8" id="KW-0863">Zinc-finger</keyword>
<dbReference type="InterPro" id="IPR023321">
    <property type="entry name" value="PINIT"/>
</dbReference>
<dbReference type="PROSITE" id="PS51466">
    <property type="entry name" value="PINIT"/>
    <property type="match status" value="1"/>
</dbReference>
<dbReference type="EMBL" id="CAJNOW010012793">
    <property type="protein sequence ID" value="CAF1614568.1"/>
    <property type="molecule type" value="Genomic_DNA"/>
</dbReference>
<comment type="similarity">
    <text evidence="2">Belongs to the PIAS family.</text>
</comment>
<evidence type="ECO:0000256" key="5">
    <source>
        <dbReference type="ARBA" id="ARBA00022771"/>
    </source>
</evidence>
<feature type="region of interest" description="Disordered" evidence="9">
    <location>
        <begin position="514"/>
        <end position="577"/>
    </location>
</feature>
<evidence type="ECO:0000256" key="1">
    <source>
        <dbReference type="ARBA" id="ARBA00004718"/>
    </source>
</evidence>
<dbReference type="GO" id="GO:0061665">
    <property type="term" value="F:SUMO ligase activity"/>
    <property type="evidence" value="ECO:0007669"/>
    <property type="project" value="TreeGrafter"/>
</dbReference>
<dbReference type="Pfam" id="PF02891">
    <property type="entry name" value="zf-MIZ"/>
    <property type="match status" value="1"/>
</dbReference>
<dbReference type="PROSITE" id="PS51044">
    <property type="entry name" value="ZF_SP_RING"/>
    <property type="match status" value="1"/>
</dbReference>
<evidence type="ECO:0000313" key="13">
    <source>
        <dbReference type="EMBL" id="CAF1614568.1"/>
    </source>
</evidence>
<protein>
    <submittedName>
        <fullName evidence="12">Uncharacterized protein</fullName>
    </submittedName>
</protein>
<dbReference type="GO" id="GO:0000785">
    <property type="term" value="C:chromatin"/>
    <property type="evidence" value="ECO:0007669"/>
    <property type="project" value="TreeGrafter"/>
</dbReference>
<evidence type="ECO:0000256" key="2">
    <source>
        <dbReference type="ARBA" id="ARBA00005383"/>
    </source>
</evidence>
<reference evidence="12" key="1">
    <citation type="submission" date="2021-02" db="EMBL/GenBank/DDBJ databases">
        <authorList>
            <person name="Nowell W R."/>
        </authorList>
    </citation>
    <scope>NUCLEOTIDE SEQUENCE</scope>
</reference>
<evidence type="ECO:0000256" key="3">
    <source>
        <dbReference type="ARBA" id="ARBA00022679"/>
    </source>
</evidence>
<dbReference type="InterPro" id="IPR036361">
    <property type="entry name" value="SAP_dom_sf"/>
</dbReference>
<evidence type="ECO:0000259" key="10">
    <source>
        <dbReference type="PROSITE" id="PS51044"/>
    </source>
</evidence>
<dbReference type="InterPro" id="IPR004181">
    <property type="entry name" value="Znf_MIZ"/>
</dbReference>
<name>A0A814SAL3_9BILA</name>
<dbReference type="UniPathway" id="UPA00886"/>
<dbReference type="EMBL" id="CAJNOV010003543">
    <property type="protein sequence ID" value="CAF1145630.1"/>
    <property type="molecule type" value="Genomic_DNA"/>
</dbReference>
<dbReference type="Proteomes" id="UP000663855">
    <property type="component" value="Unassembled WGS sequence"/>
</dbReference>
<feature type="compositionally biased region" description="Low complexity" evidence="9">
    <location>
        <begin position="520"/>
        <end position="536"/>
    </location>
</feature>
<evidence type="ECO:0000256" key="7">
    <source>
        <dbReference type="ARBA" id="ARBA00022833"/>
    </source>
</evidence>
<feature type="compositionally biased region" description="Low complexity" evidence="9">
    <location>
        <begin position="565"/>
        <end position="577"/>
    </location>
</feature>
<feature type="domain" description="SP-RING-type" evidence="10">
    <location>
        <begin position="281"/>
        <end position="362"/>
    </location>
</feature>
<dbReference type="InterPro" id="IPR013083">
    <property type="entry name" value="Znf_RING/FYVE/PHD"/>
</dbReference>
<evidence type="ECO:0000256" key="6">
    <source>
        <dbReference type="ARBA" id="ARBA00022786"/>
    </source>
</evidence>
<feature type="compositionally biased region" description="Polar residues" evidence="9">
    <location>
        <begin position="469"/>
        <end position="481"/>
    </location>
</feature>
<dbReference type="GO" id="GO:0016925">
    <property type="term" value="P:protein sumoylation"/>
    <property type="evidence" value="ECO:0007669"/>
    <property type="project" value="UniProtKB-UniPathway"/>
</dbReference>
<dbReference type="GO" id="GO:0006357">
    <property type="term" value="P:regulation of transcription by RNA polymerase II"/>
    <property type="evidence" value="ECO:0007669"/>
    <property type="project" value="TreeGrafter"/>
</dbReference>
<gene>
    <name evidence="14" type="ORF">BYL167_LOCUS24474</name>
    <name evidence="12" type="ORF">CJN711_LOCUS9273</name>
    <name evidence="13" type="ORF">KQP761_LOCUS23822</name>
</gene>
<sequence>MSSSNNAYAKSTALEVIKNFRVPELQTILDYGNVPRHGQKRDLLQRCKLLISSSFTPQLANKIQQINKTRARSSRSNHVSSSTSSSKNPIVLPKTPPIEVLPPSNQIQFINLPFFEKMRSIESSNMPVDWHSFSPFRFVLNDTDIELIRKNIAKVFLRIAPTTTHERHNDVSPPYLFVQCNNQAVINNNVSKQVGSQAHSISFPTDLTDKIILKANTTNTLTFLWLQSPTSMSFKNLPKSYTLAIQLVHCVSLDTLLEIILKREPYSNKTDNDNDSDIEIEDLGLMTTQQRVSLICPITQSLISLPAKSSYCSHLTCFDLKAFLLMNEKRLQWTCPLCKKSASFESLRIDERLKSILSNAPANCSTVEIDSSIDCQYILDTVKQEKVEFTETTHENQNSEEESINNYTSKSRHQSDESDCIVLSSGSESEDEDNNDNDDDINNSSSPTSPILNQNDDIDDRFSNKVNDHASQLSRSSHSTVSPILSTVDDTNFWDDIAQITYDLSPNANNAQLANRKRSNSSTSSVLSSCSSPSKSQQGPRLRKRNKRPLNVKSRTTDIELITLSSNDSSDNGDQST</sequence>
<dbReference type="PANTHER" id="PTHR10782">
    <property type="entry name" value="ZINC FINGER MIZ DOMAIN-CONTAINING PROTEIN"/>
    <property type="match status" value="1"/>
</dbReference>
<dbReference type="Gene3D" id="2.60.120.780">
    <property type="entry name" value="PINIT domain"/>
    <property type="match status" value="1"/>
</dbReference>
<evidence type="ECO:0000256" key="8">
    <source>
        <dbReference type="PROSITE-ProRule" id="PRU00452"/>
    </source>
</evidence>
<keyword evidence="7" id="KW-0862">Zinc</keyword>
<feature type="compositionally biased region" description="Acidic residues" evidence="9">
    <location>
        <begin position="428"/>
        <end position="441"/>
    </location>
</feature>